<dbReference type="InterPro" id="IPR005702">
    <property type="entry name" value="Wzc-like_C"/>
</dbReference>
<protein>
    <recommendedName>
        <fullName evidence="3">non-specific protein-tyrosine kinase</fullName>
        <ecNumber evidence="3">2.7.10.2</ecNumber>
    </recommendedName>
</protein>
<comment type="caution">
    <text evidence="14">The sequence shown here is derived from an EMBL/GenBank/DDBJ whole genome shotgun (WGS) entry which is preliminary data.</text>
</comment>
<dbReference type="SUPFAM" id="SSF52540">
    <property type="entry name" value="P-loop containing nucleoside triphosphate hydrolases"/>
    <property type="match status" value="1"/>
</dbReference>
<evidence type="ECO:0000256" key="3">
    <source>
        <dbReference type="ARBA" id="ARBA00011903"/>
    </source>
</evidence>
<dbReference type="Proteomes" id="UP000315312">
    <property type="component" value="Unassembled WGS sequence"/>
</dbReference>
<dbReference type="InterPro" id="IPR032807">
    <property type="entry name" value="GNVR"/>
</dbReference>
<evidence type="ECO:0000256" key="8">
    <source>
        <dbReference type="ARBA" id="ARBA00023137"/>
    </source>
</evidence>
<evidence type="ECO:0000256" key="6">
    <source>
        <dbReference type="ARBA" id="ARBA00022777"/>
    </source>
</evidence>
<keyword evidence="6" id="KW-0418">Kinase</keyword>
<dbReference type="PANTHER" id="PTHR32309">
    <property type="entry name" value="TYROSINE-PROTEIN KINASE"/>
    <property type="match status" value="1"/>
</dbReference>
<feature type="coiled-coil region" evidence="10">
    <location>
        <begin position="268"/>
        <end position="295"/>
    </location>
</feature>
<dbReference type="GO" id="GO:0005524">
    <property type="term" value="F:ATP binding"/>
    <property type="evidence" value="ECO:0007669"/>
    <property type="project" value="UniProtKB-KW"/>
</dbReference>
<dbReference type="AlphaFoldDB" id="A0A562KPE5"/>
<sequence length="779" mass="87958">MQHQIQNKTNFNFKEELVKYVSQWKWFAISFFICLSIAFAYLRYTVPTYKAVSNIMIKDERKSGIASELAAFSDISAISSAKSTVDNELYVLRSKSLVGKTILDLKLQYTYYGVGRILSGEMYGDLPFELTILNDSTQAPVNQYFSFFITPNKKSFAIEDEISGEVLSDQKYNFPFVFMGQKMIVKENQIHETELGKKVLVKVFPFDGLVESYYNRLQVTAADKYSSVLFLSFTDAVKGKAADFLDKLVENYNLDGVNDKKFVSENTLEFIENRLNLITQELSGVEKNLETFKKENKVTDIVSEAELYLGSASELEKAFAAKSTQVQVISTLQDYLKSTSLNDVLPTNLISGEASDQIASYNALVIQKQKMATSAGPQNKTIQQLEQKIKALQVTISTSLQQMKQQLTIELNGLRRQNNTMATRISKVPTQELEFRDINRRQTIKESLYLYLLQKREETAITLAVTAPNAKIIDRALVSNAPVSPNRQIIYLGSLFLGFLLPFSVIYLRDLVDTKIKSRLDFEKITSIPVIGEVPKLDSGNLITNDNLRSGTAEALRIIRTNLEFFFTNKPEGKGKKIFVTSTYPKEGKTFISVNLATILAQTDKKVLLMGLDIRNPKISEYITTPTKGITNYISSKEKVVLKDYIYPSGIAANFDVLPAGIIPPNPSELLMSKALENLLAEIEDIYDYIVVDTAPISLVTDTTLIAKYADAFLYVTRANYLDRRMIPYIEKLYSDQNLPSMSVLVNDTEVSTTYGYGYGYGYGTEEKSTPFWKKWLPK</sequence>
<organism evidence="14 15">
    <name type="scientific">Flavobacterium cheniae</name>
    <dbReference type="NCBI Taxonomy" id="295428"/>
    <lineage>
        <taxon>Bacteria</taxon>
        <taxon>Pseudomonadati</taxon>
        <taxon>Bacteroidota</taxon>
        <taxon>Flavobacteriia</taxon>
        <taxon>Flavobacteriales</taxon>
        <taxon>Flavobacteriaceae</taxon>
        <taxon>Flavobacterium</taxon>
    </lineage>
</organism>
<evidence type="ECO:0000256" key="7">
    <source>
        <dbReference type="ARBA" id="ARBA00022840"/>
    </source>
</evidence>
<dbReference type="CDD" id="cd05387">
    <property type="entry name" value="BY-kinase"/>
    <property type="match status" value="1"/>
</dbReference>
<comment type="similarity">
    <text evidence="2">Belongs to the etk/wzc family.</text>
</comment>
<feature type="coiled-coil region" evidence="10">
    <location>
        <begin position="382"/>
        <end position="424"/>
    </location>
</feature>
<evidence type="ECO:0000256" key="11">
    <source>
        <dbReference type="SAM" id="Phobius"/>
    </source>
</evidence>
<keyword evidence="10" id="KW-0175">Coiled coil</keyword>
<feature type="transmembrane region" description="Helical" evidence="11">
    <location>
        <begin position="24"/>
        <end position="44"/>
    </location>
</feature>
<evidence type="ECO:0000256" key="4">
    <source>
        <dbReference type="ARBA" id="ARBA00022679"/>
    </source>
</evidence>
<evidence type="ECO:0000256" key="1">
    <source>
        <dbReference type="ARBA" id="ARBA00007316"/>
    </source>
</evidence>
<keyword evidence="11" id="KW-0472">Membrane</keyword>
<dbReference type="EMBL" id="VLKM01000002">
    <property type="protein sequence ID" value="TWH97197.1"/>
    <property type="molecule type" value="Genomic_DNA"/>
</dbReference>
<feature type="domain" description="Tyrosine-protein kinase G-rich" evidence="13">
    <location>
        <begin position="442"/>
        <end position="510"/>
    </location>
</feature>
<proteinExistence type="inferred from homology"/>
<dbReference type="Pfam" id="PF13614">
    <property type="entry name" value="AAA_31"/>
    <property type="match status" value="1"/>
</dbReference>
<dbReference type="EC" id="2.7.10.2" evidence="3"/>
<evidence type="ECO:0000313" key="15">
    <source>
        <dbReference type="Proteomes" id="UP000315312"/>
    </source>
</evidence>
<keyword evidence="15" id="KW-1185">Reference proteome</keyword>
<dbReference type="FunFam" id="3.40.50.300:FF:000527">
    <property type="entry name" value="Tyrosine-protein kinase etk"/>
    <property type="match status" value="1"/>
</dbReference>
<keyword evidence="8" id="KW-0829">Tyrosine-protein kinase</keyword>
<dbReference type="InterPro" id="IPR050445">
    <property type="entry name" value="Bact_polysacc_biosynth/exp"/>
</dbReference>
<comment type="similarity">
    <text evidence="1">Belongs to the CpsD/CapB family.</text>
</comment>
<gene>
    <name evidence="14" type="ORF">IP97_00624</name>
</gene>
<evidence type="ECO:0000256" key="9">
    <source>
        <dbReference type="ARBA" id="ARBA00051245"/>
    </source>
</evidence>
<dbReference type="InterPro" id="IPR027417">
    <property type="entry name" value="P-loop_NTPase"/>
</dbReference>
<keyword evidence="4" id="KW-0808">Transferase</keyword>
<accession>A0A562KPE5</accession>
<dbReference type="NCBIfam" id="TIGR01007">
    <property type="entry name" value="eps_fam"/>
    <property type="match status" value="1"/>
</dbReference>
<name>A0A562KPE5_9FLAO</name>
<evidence type="ECO:0000256" key="2">
    <source>
        <dbReference type="ARBA" id="ARBA00008883"/>
    </source>
</evidence>
<keyword evidence="11" id="KW-0812">Transmembrane</keyword>
<dbReference type="OrthoDB" id="9794577at2"/>
<dbReference type="RefSeq" id="WP_133609685.1">
    <property type="nucleotide sequence ID" value="NZ_SNZC01000003.1"/>
</dbReference>
<dbReference type="PANTHER" id="PTHR32309:SF13">
    <property type="entry name" value="FERRIC ENTEROBACTIN TRANSPORT PROTEIN FEPE"/>
    <property type="match status" value="1"/>
</dbReference>
<dbReference type="GO" id="GO:0005886">
    <property type="term" value="C:plasma membrane"/>
    <property type="evidence" value="ECO:0007669"/>
    <property type="project" value="UniProtKB-ARBA"/>
</dbReference>
<keyword evidence="7" id="KW-0067">ATP-binding</keyword>
<evidence type="ECO:0000259" key="12">
    <source>
        <dbReference type="Pfam" id="PF13614"/>
    </source>
</evidence>
<keyword evidence="5" id="KW-0547">Nucleotide-binding</keyword>
<feature type="domain" description="AAA" evidence="12">
    <location>
        <begin position="588"/>
        <end position="714"/>
    </location>
</feature>
<evidence type="ECO:0000256" key="10">
    <source>
        <dbReference type="SAM" id="Coils"/>
    </source>
</evidence>
<evidence type="ECO:0000313" key="14">
    <source>
        <dbReference type="EMBL" id="TWH97197.1"/>
    </source>
</evidence>
<dbReference type="Pfam" id="PF13807">
    <property type="entry name" value="GNVR"/>
    <property type="match status" value="1"/>
</dbReference>
<dbReference type="GO" id="GO:0042802">
    <property type="term" value="F:identical protein binding"/>
    <property type="evidence" value="ECO:0007669"/>
    <property type="project" value="UniProtKB-ARBA"/>
</dbReference>
<comment type="catalytic activity">
    <reaction evidence="9">
        <text>L-tyrosyl-[protein] + ATP = O-phospho-L-tyrosyl-[protein] + ADP + H(+)</text>
        <dbReference type="Rhea" id="RHEA:10596"/>
        <dbReference type="Rhea" id="RHEA-COMP:10136"/>
        <dbReference type="Rhea" id="RHEA-COMP:20101"/>
        <dbReference type="ChEBI" id="CHEBI:15378"/>
        <dbReference type="ChEBI" id="CHEBI:30616"/>
        <dbReference type="ChEBI" id="CHEBI:46858"/>
        <dbReference type="ChEBI" id="CHEBI:61978"/>
        <dbReference type="ChEBI" id="CHEBI:456216"/>
        <dbReference type="EC" id="2.7.10.2"/>
    </reaction>
</comment>
<dbReference type="Gene3D" id="3.40.50.300">
    <property type="entry name" value="P-loop containing nucleotide triphosphate hydrolases"/>
    <property type="match status" value="1"/>
</dbReference>
<reference evidence="14 15" key="1">
    <citation type="journal article" date="2015" name="Stand. Genomic Sci.">
        <title>Genomic Encyclopedia of Bacterial and Archaeal Type Strains, Phase III: the genomes of soil and plant-associated and newly described type strains.</title>
        <authorList>
            <person name="Whitman W.B."/>
            <person name="Woyke T."/>
            <person name="Klenk H.P."/>
            <person name="Zhou Y."/>
            <person name="Lilburn T.G."/>
            <person name="Beck B.J."/>
            <person name="De Vos P."/>
            <person name="Vandamme P."/>
            <person name="Eisen J.A."/>
            <person name="Garrity G."/>
            <person name="Hugenholtz P."/>
            <person name="Kyrpides N.C."/>
        </authorList>
    </citation>
    <scope>NUCLEOTIDE SEQUENCE [LARGE SCALE GENOMIC DNA]</scope>
    <source>
        <strain evidence="14 15">CGMCC 1.6844</strain>
    </source>
</reference>
<evidence type="ECO:0000256" key="5">
    <source>
        <dbReference type="ARBA" id="ARBA00022741"/>
    </source>
</evidence>
<evidence type="ECO:0000259" key="13">
    <source>
        <dbReference type="Pfam" id="PF13807"/>
    </source>
</evidence>
<dbReference type="InterPro" id="IPR025669">
    <property type="entry name" value="AAA_dom"/>
</dbReference>
<keyword evidence="11" id="KW-1133">Transmembrane helix</keyword>
<dbReference type="GO" id="GO:0004715">
    <property type="term" value="F:non-membrane spanning protein tyrosine kinase activity"/>
    <property type="evidence" value="ECO:0007669"/>
    <property type="project" value="UniProtKB-EC"/>
</dbReference>